<sequence length="852" mass="96857">MPGQDLWAERCAILYMCMLYLCHQSDLGVAAKSVPRQSHPFLYFNKHDVKRLQDGALTTHAHIYADLKEAVAEIMIRKYGHITPKTYQEFGSKWNEIYGNSLPPLALFSVLNPEDKAVFYTLLESLDNMAKQPTWVTIQAPEDEVPLAHSLVGFSTAVDFIFPRLEPKRQDAYIKKIVNETQKMYNLSKQRWWGTVLLQNHVATNLVALLTGALMTRKYTPTAEKWISDTIQQFDKTMTFLDQTHDGSLDEGVAYGSYTARSITQYCFLLKRHLDIDHHNNKWLRSHFWFYYSTVYPGYQRTVGIADSNINWFYGPGSQLVYLDTFVMKNGNGNWLANQIRNARNMTRKQSRSQKVCTIHTEYIWFDPHLSPEPPLFHNTPQMYIFEAWGVITYSTGLDDPQRDTFLSFKSGKIHGETVYDHVHKAPDENPIKASIHFNPGHEHPDKNSFTYFHNGNLVISEGLYGTKLSYLDNVLMFHPSDVSPCTGSWGGQLGDCERWLQWRKKVEQTYNRGDIISSSVNKDMVHIAGESVNAYHPSLKLSSVYRNLILVKPDLLFIMDHVEKRKGSKITHTSTFFNNYLNKFIGVCNLGIECDSAIIDTGGDTFRIQWMAETSKGTESTIKTFPSNTASNHNRIHNLNVTFELPDDINRMAYIIHSSQVTINSMNIIESTGSYIVWEINTSSGVYIISVITDYTNAQKRNGMPNSLASVEYDGATTIFQNQYKSAVRLFSNDTDISRDSSSFPSPITEHIVTTETQEVKFENADDVVVDGPGERKPLSKSNRNNGDIGETGNPNPSTIFVIIIVSLGASGILLVYKMLFGRSRDSRSDVSKYVIIVASMTIVFYILDIY</sequence>
<keyword evidence="10" id="KW-1185">Reference proteome</keyword>
<dbReference type="OrthoDB" id="6281825at2759"/>
<keyword evidence="6" id="KW-0472">Membrane</keyword>
<name>A0A8J1XFZ6_OWEFU</name>
<dbReference type="Gene3D" id="1.50.10.100">
    <property type="entry name" value="Chondroitin AC/alginate lyase"/>
    <property type="match status" value="1"/>
</dbReference>
<evidence type="ECO:0000256" key="5">
    <source>
        <dbReference type="ARBA" id="ARBA00022989"/>
    </source>
</evidence>
<comment type="subcellular location">
    <subcellularLocation>
        <location evidence="1">Membrane</location>
        <topology evidence="1">Multi-pass membrane protein</topology>
    </subcellularLocation>
</comment>
<dbReference type="GO" id="GO:0016020">
    <property type="term" value="C:membrane"/>
    <property type="evidence" value="ECO:0007669"/>
    <property type="project" value="UniProtKB-SubCell"/>
</dbReference>
<evidence type="ECO:0000256" key="4">
    <source>
        <dbReference type="ARBA" id="ARBA00022729"/>
    </source>
</evidence>
<dbReference type="PANTHER" id="PTHR15532:SF5">
    <property type="entry name" value="SULFOTRANSFERASE DOMAIN-CONTAINING PROTEIN"/>
    <property type="match status" value="1"/>
</dbReference>
<comment type="caution">
    <text evidence="9">The sequence shown here is derived from an EMBL/GenBank/DDBJ whole genome shotgun (WGS) entry which is preliminary data.</text>
</comment>
<dbReference type="InterPro" id="IPR008929">
    <property type="entry name" value="Chondroitin_lyas"/>
</dbReference>
<reference evidence="9" key="1">
    <citation type="submission" date="2022-03" db="EMBL/GenBank/DDBJ databases">
        <authorList>
            <person name="Martin C."/>
        </authorList>
    </citation>
    <scope>NUCLEOTIDE SEQUENCE</scope>
</reference>
<dbReference type="AlphaFoldDB" id="A0A8J1XFZ6"/>
<evidence type="ECO:0000313" key="10">
    <source>
        <dbReference type="Proteomes" id="UP000749559"/>
    </source>
</evidence>
<proteinExistence type="inferred from homology"/>
<comment type="similarity">
    <text evidence="2">Belongs to the dermatan-sulfate isomerase family.</text>
</comment>
<protein>
    <submittedName>
        <fullName evidence="9">Uncharacterized protein</fullName>
    </submittedName>
</protein>
<dbReference type="InterPro" id="IPR052447">
    <property type="entry name" value="Dermatan-Sulfate_Isomerase"/>
</dbReference>
<gene>
    <name evidence="9" type="ORF">OFUS_LOCUS10831</name>
</gene>
<evidence type="ECO:0000256" key="7">
    <source>
        <dbReference type="ARBA" id="ARBA00023180"/>
    </source>
</evidence>
<accession>A0A8J1XFZ6</accession>
<keyword evidence="4" id="KW-0732">Signal</keyword>
<keyword evidence="7" id="KW-0325">Glycoprotein</keyword>
<dbReference type="PANTHER" id="PTHR15532">
    <property type="match status" value="1"/>
</dbReference>
<keyword evidence="8" id="KW-0413">Isomerase</keyword>
<evidence type="ECO:0000256" key="8">
    <source>
        <dbReference type="ARBA" id="ARBA00023235"/>
    </source>
</evidence>
<keyword evidence="5" id="KW-1133">Transmembrane helix</keyword>
<dbReference type="GO" id="GO:0047757">
    <property type="term" value="F:chondroitin-glucuronate 5-epimerase activity"/>
    <property type="evidence" value="ECO:0007669"/>
    <property type="project" value="TreeGrafter"/>
</dbReference>
<evidence type="ECO:0000313" key="9">
    <source>
        <dbReference type="EMBL" id="CAH1784677.1"/>
    </source>
</evidence>
<dbReference type="Proteomes" id="UP000749559">
    <property type="component" value="Unassembled WGS sequence"/>
</dbReference>
<organism evidence="9 10">
    <name type="scientific">Owenia fusiformis</name>
    <name type="common">Polychaete worm</name>
    <dbReference type="NCBI Taxonomy" id="6347"/>
    <lineage>
        <taxon>Eukaryota</taxon>
        <taxon>Metazoa</taxon>
        <taxon>Spiralia</taxon>
        <taxon>Lophotrochozoa</taxon>
        <taxon>Annelida</taxon>
        <taxon>Polychaeta</taxon>
        <taxon>Sedentaria</taxon>
        <taxon>Canalipalpata</taxon>
        <taxon>Sabellida</taxon>
        <taxon>Oweniida</taxon>
        <taxon>Oweniidae</taxon>
        <taxon>Owenia</taxon>
    </lineage>
</organism>
<dbReference type="EMBL" id="CAIIXF020000005">
    <property type="protein sequence ID" value="CAH1784677.1"/>
    <property type="molecule type" value="Genomic_DNA"/>
</dbReference>
<evidence type="ECO:0000256" key="1">
    <source>
        <dbReference type="ARBA" id="ARBA00004141"/>
    </source>
</evidence>
<keyword evidence="3" id="KW-0812">Transmembrane</keyword>
<evidence type="ECO:0000256" key="6">
    <source>
        <dbReference type="ARBA" id="ARBA00023136"/>
    </source>
</evidence>
<dbReference type="Gene3D" id="2.70.98.70">
    <property type="match status" value="1"/>
</dbReference>
<evidence type="ECO:0000256" key="3">
    <source>
        <dbReference type="ARBA" id="ARBA00022692"/>
    </source>
</evidence>
<evidence type="ECO:0000256" key="2">
    <source>
        <dbReference type="ARBA" id="ARBA00006556"/>
    </source>
</evidence>